<gene>
    <name evidence="4" type="ORF">S01H4_30561</name>
</gene>
<accession>X0ZYY9</accession>
<dbReference type="SUPFAM" id="SSF55031">
    <property type="entry name" value="Bacterial exopeptidase dimerisation domain"/>
    <property type="match status" value="1"/>
</dbReference>
<name>X0ZYY9_9ZZZZ</name>
<dbReference type="AlphaFoldDB" id="X0ZYY9"/>
<dbReference type="Pfam" id="PF07687">
    <property type="entry name" value="M20_dimer"/>
    <property type="match status" value="1"/>
</dbReference>
<dbReference type="PANTHER" id="PTHR43808">
    <property type="entry name" value="ACETYLORNITHINE DEACETYLASE"/>
    <property type="match status" value="1"/>
</dbReference>
<proteinExistence type="predicted"/>
<dbReference type="Gene3D" id="3.30.70.360">
    <property type="match status" value="1"/>
</dbReference>
<dbReference type="InterPro" id="IPR002933">
    <property type="entry name" value="Peptidase_M20"/>
</dbReference>
<dbReference type="Gene3D" id="3.40.630.10">
    <property type="entry name" value="Zn peptidases"/>
    <property type="match status" value="2"/>
</dbReference>
<feature type="non-terminal residue" evidence="4">
    <location>
        <position position="1"/>
    </location>
</feature>
<sequence>VKDGKMYGRGTLDNKGPLVAAMFAGRIMKDVIGEENIRGILQVAALSDEETTDPDGVDFGIEYLLEEKLISPTYAIIPDIGYNMGKIEIAEKGRVAYKIKTKGKQAHGSTPELGVNAIYPMAKIISLIEQLNLESKDDPTFDTPTTINLGEIHGGTASNIVPNQCYIILDIRIMPDQTPEGVKKELEKLCKQVGDDITIEIMDQSLAHKVNPNSVLVKKIKENCKLVRNHEPGLIGFGGITFGKSLNFAGVESVGFGPGDDTAFHVENEYVEIQQLVDFALIVCLITLDLV</sequence>
<feature type="domain" description="Peptidase M20 dimerisation" evidence="3">
    <location>
        <begin position="89"/>
        <end position="194"/>
    </location>
</feature>
<dbReference type="SUPFAM" id="SSF53187">
    <property type="entry name" value="Zn-dependent exopeptidases"/>
    <property type="match status" value="1"/>
</dbReference>
<organism evidence="4">
    <name type="scientific">marine sediment metagenome</name>
    <dbReference type="NCBI Taxonomy" id="412755"/>
    <lineage>
        <taxon>unclassified sequences</taxon>
        <taxon>metagenomes</taxon>
        <taxon>ecological metagenomes</taxon>
    </lineage>
</organism>
<evidence type="ECO:0000256" key="1">
    <source>
        <dbReference type="ARBA" id="ARBA00022723"/>
    </source>
</evidence>
<dbReference type="InterPro" id="IPR050072">
    <property type="entry name" value="Peptidase_M20A"/>
</dbReference>
<dbReference type="GO" id="GO:0016787">
    <property type="term" value="F:hydrolase activity"/>
    <property type="evidence" value="ECO:0007669"/>
    <property type="project" value="UniProtKB-KW"/>
</dbReference>
<keyword evidence="1" id="KW-0479">Metal-binding</keyword>
<dbReference type="Pfam" id="PF01546">
    <property type="entry name" value="Peptidase_M20"/>
    <property type="match status" value="1"/>
</dbReference>
<dbReference type="GO" id="GO:0046872">
    <property type="term" value="F:metal ion binding"/>
    <property type="evidence" value="ECO:0007669"/>
    <property type="project" value="UniProtKB-KW"/>
</dbReference>
<evidence type="ECO:0000313" key="4">
    <source>
        <dbReference type="EMBL" id="GAG75060.1"/>
    </source>
</evidence>
<dbReference type="InterPro" id="IPR011650">
    <property type="entry name" value="Peptidase_M20_dimer"/>
</dbReference>
<dbReference type="EMBL" id="BART01015788">
    <property type="protein sequence ID" value="GAG75060.1"/>
    <property type="molecule type" value="Genomic_DNA"/>
</dbReference>
<comment type="caution">
    <text evidence="4">The sequence shown here is derived from an EMBL/GenBank/DDBJ whole genome shotgun (WGS) entry which is preliminary data.</text>
</comment>
<dbReference type="InterPro" id="IPR036264">
    <property type="entry name" value="Bact_exopeptidase_dim_dom"/>
</dbReference>
<protein>
    <recommendedName>
        <fullName evidence="3">Peptidase M20 dimerisation domain-containing protein</fullName>
    </recommendedName>
</protein>
<keyword evidence="2" id="KW-0378">Hydrolase</keyword>
<evidence type="ECO:0000256" key="2">
    <source>
        <dbReference type="ARBA" id="ARBA00022801"/>
    </source>
</evidence>
<reference evidence="4" key="1">
    <citation type="journal article" date="2014" name="Front. Microbiol.">
        <title>High frequency of phylogenetically diverse reductive dehalogenase-homologous genes in deep subseafloor sedimentary metagenomes.</title>
        <authorList>
            <person name="Kawai M."/>
            <person name="Futagami T."/>
            <person name="Toyoda A."/>
            <person name="Takaki Y."/>
            <person name="Nishi S."/>
            <person name="Hori S."/>
            <person name="Arai W."/>
            <person name="Tsubouchi T."/>
            <person name="Morono Y."/>
            <person name="Uchiyama I."/>
            <person name="Ito T."/>
            <person name="Fujiyama A."/>
            <person name="Inagaki F."/>
            <person name="Takami H."/>
        </authorList>
    </citation>
    <scope>NUCLEOTIDE SEQUENCE</scope>
    <source>
        <strain evidence="4">Expedition CK06-06</strain>
    </source>
</reference>
<evidence type="ECO:0000259" key="3">
    <source>
        <dbReference type="Pfam" id="PF07687"/>
    </source>
</evidence>